<dbReference type="InterPro" id="IPR007809">
    <property type="entry name" value="FlgN-like"/>
</dbReference>
<name>A0A0V8HBC4_9BACI</name>
<organism evidence="3 4">
    <name type="scientific">[Bacillus] enclensis</name>
    <dbReference type="NCBI Taxonomy" id="1402860"/>
    <lineage>
        <taxon>Bacteria</taxon>
        <taxon>Bacillati</taxon>
        <taxon>Bacillota</taxon>
        <taxon>Bacilli</taxon>
        <taxon>Bacillales</taxon>
        <taxon>Bacillaceae</taxon>
        <taxon>Rossellomorea</taxon>
    </lineage>
</organism>
<protein>
    <submittedName>
        <fullName evidence="3">FlgN protein</fullName>
    </submittedName>
</protein>
<accession>A0A0V8HBC4</accession>
<feature type="region of interest" description="Disordered" evidence="2">
    <location>
        <begin position="138"/>
        <end position="164"/>
    </location>
</feature>
<dbReference type="OrthoDB" id="2381500at2"/>
<evidence type="ECO:0000313" key="4">
    <source>
        <dbReference type="Proteomes" id="UP000181997"/>
    </source>
</evidence>
<evidence type="ECO:0000313" key="3">
    <source>
        <dbReference type="EMBL" id="SCC27768.1"/>
    </source>
</evidence>
<dbReference type="SUPFAM" id="SSF140566">
    <property type="entry name" value="FlgN-like"/>
    <property type="match status" value="1"/>
</dbReference>
<dbReference type="Proteomes" id="UP000181997">
    <property type="component" value="Unassembled WGS sequence"/>
</dbReference>
<keyword evidence="4" id="KW-1185">Reference proteome</keyword>
<sequence length="164" mass="18674">MSASTLIATLEKLYKLNKSLLDLSVRKTDAVKSGDMKGLDELLKDEQKHIAAINTVENERQRQSAGYLTSLGLLTEAPPTLSQCIEYSKPDDQAVLLDWQRKMTELISQLKERNELNQKLVYQSLQFVNMNLSIMQPQDQQTTYARPNGEKKSPRQRSLFDSQA</sequence>
<keyword evidence="1" id="KW-1005">Bacterial flagellum biogenesis</keyword>
<gene>
    <name evidence="3" type="ORF">GA0061094_3624</name>
</gene>
<dbReference type="RefSeq" id="WP_058299554.1">
    <property type="nucleotide sequence ID" value="NZ_FMAU01000005.1"/>
</dbReference>
<proteinExistence type="predicted"/>
<dbReference type="Pfam" id="PF05130">
    <property type="entry name" value="FlgN"/>
    <property type="match status" value="1"/>
</dbReference>
<evidence type="ECO:0000256" key="1">
    <source>
        <dbReference type="ARBA" id="ARBA00022795"/>
    </source>
</evidence>
<dbReference type="GO" id="GO:0044780">
    <property type="term" value="P:bacterial-type flagellum assembly"/>
    <property type="evidence" value="ECO:0007669"/>
    <property type="project" value="InterPro"/>
</dbReference>
<reference evidence="4" key="1">
    <citation type="submission" date="2016-08" db="EMBL/GenBank/DDBJ databases">
        <authorList>
            <person name="Varghese N."/>
            <person name="Submissions Spin"/>
        </authorList>
    </citation>
    <scope>NUCLEOTIDE SEQUENCE [LARGE SCALE GENOMIC DNA]</scope>
    <source>
        <strain evidence="4">SGD-1123</strain>
    </source>
</reference>
<dbReference type="InterPro" id="IPR036679">
    <property type="entry name" value="FlgN-like_sf"/>
</dbReference>
<dbReference type="AlphaFoldDB" id="A0A0V8HBC4"/>
<dbReference type="Gene3D" id="1.20.58.300">
    <property type="entry name" value="FlgN-like"/>
    <property type="match status" value="1"/>
</dbReference>
<evidence type="ECO:0000256" key="2">
    <source>
        <dbReference type="SAM" id="MobiDB-lite"/>
    </source>
</evidence>
<dbReference type="EMBL" id="FMAU01000005">
    <property type="protein sequence ID" value="SCC27768.1"/>
    <property type="molecule type" value="Genomic_DNA"/>
</dbReference>